<keyword evidence="1" id="KW-1133">Transmembrane helix</keyword>
<proteinExistence type="predicted"/>
<feature type="transmembrane region" description="Helical" evidence="1">
    <location>
        <begin position="20"/>
        <end position="38"/>
    </location>
</feature>
<evidence type="ECO:0000256" key="1">
    <source>
        <dbReference type="SAM" id="Phobius"/>
    </source>
</evidence>
<organism evidence="2 3">
    <name type="scientific">Desemzia incerta</name>
    <dbReference type="NCBI Taxonomy" id="82801"/>
    <lineage>
        <taxon>Bacteria</taxon>
        <taxon>Bacillati</taxon>
        <taxon>Bacillota</taxon>
        <taxon>Bacilli</taxon>
        <taxon>Lactobacillales</taxon>
        <taxon>Carnobacteriaceae</taxon>
        <taxon>Desemzia</taxon>
    </lineage>
</organism>
<protein>
    <submittedName>
        <fullName evidence="2">Uncharacterized protein</fullName>
    </submittedName>
</protein>
<dbReference type="RefSeq" id="WP_092479286.1">
    <property type="nucleotide sequence ID" value="NZ_FOXW01000001.1"/>
</dbReference>
<accession>A0A1I5UWB5</accession>
<dbReference type="STRING" id="82801.SAMN04488506_0200"/>
<name>A0A1I5UWB5_9LACT</name>
<keyword evidence="1" id="KW-0472">Membrane</keyword>
<dbReference type="AlphaFoldDB" id="A0A1I5UWB5"/>
<sequence length="82" mass="9148">MKEEKNYIEIWGDVVELRDLVRSIFISAVSTMGLYFLAPDGSRTLQLFFGLGGALLGFIISGLLTKPKRIISSSQEEDQHIS</sequence>
<dbReference type="EMBL" id="FOXW01000001">
    <property type="protein sequence ID" value="SFP98986.1"/>
    <property type="molecule type" value="Genomic_DNA"/>
</dbReference>
<keyword evidence="1" id="KW-0812">Transmembrane</keyword>
<dbReference type="Proteomes" id="UP000199136">
    <property type="component" value="Unassembled WGS sequence"/>
</dbReference>
<gene>
    <name evidence="2" type="ORF">SAMN04488506_0200</name>
</gene>
<keyword evidence="3" id="KW-1185">Reference proteome</keyword>
<evidence type="ECO:0000313" key="3">
    <source>
        <dbReference type="Proteomes" id="UP000199136"/>
    </source>
</evidence>
<reference evidence="2 3" key="1">
    <citation type="submission" date="2016-10" db="EMBL/GenBank/DDBJ databases">
        <authorList>
            <person name="de Groot N.N."/>
        </authorList>
    </citation>
    <scope>NUCLEOTIDE SEQUENCE [LARGE SCALE GENOMIC DNA]</scope>
    <source>
        <strain evidence="2 3">DSM 20581</strain>
    </source>
</reference>
<evidence type="ECO:0000313" key="2">
    <source>
        <dbReference type="EMBL" id="SFP98986.1"/>
    </source>
</evidence>
<feature type="transmembrane region" description="Helical" evidence="1">
    <location>
        <begin position="44"/>
        <end position="64"/>
    </location>
</feature>
<dbReference type="OrthoDB" id="1924966at2"/>